<evidence type="ECO:0008006" key="3">
    <source>
        <dbReference type="Google" id="ProtNLM"/>
    </source>
</evidence>
<dbReference type="KEGG" id="gaz:Pan241w_50220"/>
<dbReference type="Proteomes" id="UP000317171">
    <property type="component" value="Chromosome"/>
</dbReference>
<organism evidence="1 2">
    <name type="scientific">Gimesia alba</name>
    <dbReference type="NCBI Taxonomy" id="2527973"/>
    <lineage>
        <taxon>Bacteria</taxon>
        <taxon>Pseudomonadati</taxon>
        <taxon>Planctomycetota</taxon>
        <taxon>Planctomycetia</taxon>
        <taxon>Planctomycetales</taxon>
        <taxon>Planctomycetaceae</taxon>
        <taxon>Gimesia</taxon>
    </lineage>
</organism>
<proteinExistence type="predicted"/>
<reference evidence="1 2" key="1">
    <citation type="submission" date="2019-02" db="EMBL/GenBank/DDBJ databases">
        <title>Deep-cultivation of Planctomycetes and their phenomic and genomic characterization uncovers novel biology.</title>
        <authorList>
            <person name="Wiegand S."/>
            <person name="Jogler M."/>
            <person name="Boedeker C."/>
            <person name="Pinto D."/>
            <person name="Vollmers J."/>
            <person name="Rivas-Marin E."/>
            <person name="Kohn T."/>
            <person name="Peeters S.H."/>
            <person name="Heuer A."/>
            <person name="Rast P."/>
            <person name="Oberbeckmann S."/>
            <person name="Bunk B."/>
            <person name="Jeske O."/>
            <person name="Meyerdierks A."/>
            <person name="Storesund J.E."/>
            <person name="Kallscheuer N."/>
            <person name="Luecker S."/>
            <person name="Lage O.M."/>
            <person name="Pohl T."/>
            <person name="Merkel B.J."/>
            <person name="Hornburger P."/>
            <person name="Mueller R.-W."/>
            <person name="Bruemmer F."/>
            <person name="Labrenz M."/>
            <person name="Spormann A.M."/>
            <person name="Op den Camp H."/>
            <person name="Overmann J."/>
            <person name="Amann R."/>
            <person name="Jetten M.S.M."/>
            <person name="Mascher T."/>
            <person name="Medema M.H."/>
            <person name="Devos D.P."/>
            <person name="Kaster A.-K."/>
            <person name="Ovreas L."/>
            <person name="Rohde M."/>
            <person name="Galperin M.Y."/>
            <person name="Jogler C."/>
        </authorList>
    </citation>
    <scope>NUCLEOTIDE SEQUENCE [LARGE SCALE GENOMIC DNA]</scope>
    <source>
        <strain evidence="1 2">Pan241w</strain>
    </source>
</reference>
<dbReference type="AlphaFoldDB" id="A0A517RLZ9"/>
<evidence type="ECO:0000313" key="2">
    <source>
        <dbReference type="Proteomes" id="UP000317171"/>
    </source>
</evidence>
<dbReference type="EMBL" id="CP036269">
    <property type="protein sequence ID" value="QDT44906.1"/>
    <property type="molecule type" value="Genomic_DNA"/>
</dbReference>
<keyword evidence="2" id="KW-1185">Reference proteome</keyword>
<dbReference type="OrthoDB" id="281083at2"/>
<sequence>MTDVDTRYVNTDLDLLSPFAFDVLHTELAALCCPLHYAETANGTWSACYEANQLQSDAPNDIGAFLAAIAKLSDSATAQLAACTKRDFNVGFDCWDSWGFNYAFPLDLLTQVANAGFSISITLYPMRKTDGTPRLDPDKE</sequence>
<protein>
    <recommendedName>
        <fullName evidence="3">DUF4279 domain-containing protein</fullName>
    </recommendedName>
</protein>
<name>A0A517RLZ9_9PLAN</name>
<gene>
    <name evidence="1" type="ORF">Pan241w_50220</name>
</gene>
<dbReference type="RefSeq" id="WP_145220721.1">
    <property type="nucleotide sequence ID" value="NZ_CP036269.1"/>
</dbReference>
<evidence type="ECO:0000313" key="1">
    <source>
        <dbReference type="EMBL" id="QDT44906.1"/>
    </source>
</evidence>
<accession>A0A517RLZ9</accession>